<dbReference type="EMBL" id="JXTC01000286">
    <property type="protein sequence ID" value="PON69878.1"/>
    <property type="molecule type" value="Genomic_DNA"/>
</dbReference>
<feature type="non-terminal residue" evidence="2">
    <location>
        <position position="60"/>
    </location>
</feature>
<reference evidence="3" key="1">
    <citation type="submission" date="2016-06" db="EMBL/GenBank/DDBJ databases">
        <title>Parallel loss of symbiosis genes in relatives of nitrogen-fixing non-legume Parasponia.</title>
        <authorList>
            <person name="Van Velzen R."/>
            <person name="Holmer R."/>
            <person name="Bu F."/>
            <person name="Rutten L."/>
            <person name="Van Zeijl A."/>
            <person name="Liu W."/>
            <person name="Santuari L."/>
            <person name="Cao Q."/>
            <person name="Sharma T."/>
            <person name="Shen D."/>
            <person name="Roswanjaya Y."/>
            <person name="Wardhani T."/>
            <person name="Kalhor M.S."/>
            <person name="Jansen J."/>
            <person name="Van den Hoogen J."/>
            <person name="Gungor B."/>
            <person name="Hartog M."/>
            <person name="Hontelez J."/>
            <person name="Verver J."/>
            <person name="Yang W.-C."/>
            <person name="Schijlen E."/>
            <person name="Repin R."/>
            <person name="Schilthuizen M."/>
            <person name="Schranz E."/>
            <person name="Heidstra R."/>
            <person name="Miyata K."/>
            <person name="Fedorova E."/>
            <person name="Kohlen W."/>
            <person name="Bisseling T."/>
            <person name="Smit S."/>
            <person name="Geurts R."/>
        </authorList>
    </citation>
    <scope>NUCLEOTIDE SEQUENCE [LARGE SCALE GENOMIC DNA]</scope>
    <source>
        <strain evidence="3">cv. RG33-2</strain>
    </source>
</reference>
<gene>
    <name evidence="2" type="ORF">TorRG33x02_258350</name>
</gene>
<evidence type="ECO:0000256" key="1">
    <source>
        <dbReference type="SAM" id="MobiDB-lite"/>
    </source>
</evidence>
<evidence type="ECO:0000313" key="2">
    <source>
        <dbReference type="EMBL" id="PON69878.1"/>
    </source>
</evidence>
<proteinExistence type="predicted"/>
<dbReference type="InParanoid" id="A0A2P5D9C3"/>
<protein>
    <submittedName>
        <fullName evidence="2">Uncharacterized protein</fullName>
    </submittedName>
</protein>
<sequence>MNLSPSCSVFDEFGYEKWSGLRRQKALLTTENQQSHDVKFGSESGTPVLSEIEDHEVGFE</sequence>
<accession>A0A2P5D9C3</accession>
<evidence type="ECO:0000313" key="3">
    <source>
        <dbReference type="Proteomes" id="UP000237000"/>
    </source>
</evidence>
<dbReference type="AlphaFoldDB" id="A0A2P5D9C3"/>
<feature type="region of interest" description="Disordered" evidence="1">
    <location>
        <begin position="34"/>
        <end position="60"/>
    </location>
</feature>
<comment type="caution">
    <text evidence="2">The sequence shown here is derived from an EMBL/GenBank/DDBJ whole genome shotgun (WGS) entry which is preliminary data.</text>
</comment>
<keyword evidence="3" id="KW-1185">Reference proteome</keyword>
<name>A0A2P5D9C3_TREOI</name>
<organism evidence="2 3">
    <name type="scientific">Trema orientale</name>
    <name type="common">Charcoal tree</name>
    <name type="synonym">Celtis orientalis</name>
    <dbReference type="NCBI Taxonomy" id="63057"/>
    <lineage>
        <taxon>Eukaryota</taxon>
        <taxon>Viridiplantae</taxon>
        <taxon>Streptophyta</taxon>
        <taxon>Embryophyta</taxon>
        <taxon>Tracheophyta</taxon>
        <taxon>Spermatophyta</taxon>
        <taxon>Magnoliopsida</taxon>
        <taxon>eudicotyledons</taxon>
        <taxon>Gunneridae</taxon>
        <taxon>Pentapetalae</taxon>
        <taxon>rosids</taxon>
        <taxon>fabids</taxon>
        <taxon>Rosales</taxon>
        <taxon>Cannabaceae</taxon>
        <taxon>Trema</taxon>
    </lineage>
</organism>
<dbReference type="Proteomes" id="UP000237000">
    <property type="component" value="Unassembled WGS sequence"/>
</dbReference>